<dbReference type="EMBL" id="HBGT01013218">
    <property type="protein sequence ID" value="CAD9409702.1"/>
    <property type="molecule type" value="Transcribed_RNA"/>
</dbReference>
<evidence type="ECO:0000313" key="1">
    <source>
        <dbReference type="EMBL" id="CAD9409702.1"/>
    </source>
</evidence>
<proteinExistence type="predicted"/>
<sequence>MASLTPKNLETHIGGEQMIERQQSVNNIQGAVAPRDDVAMLAAAGVTSPQTPIQRSNALPPGLVSRLESIERAQQDTTRRLLDIQDYILNNGRNVGTAAHIHDRKPIVHA</sequence>
<organism evidence="1">
    <name type="scientific">Florenciella parvula</name>
    <dbReference type="NCBI Taxonomy" id="236787"/>
    <lineage>
        <taxon>Eukaryota</taxon>
        <taxon>Sar</taxon>
        <taxon>Stramenopiles</taxon>
        <taxon>Ochrophyta</taxon>
        <taxon>Dictyochophyceae</taxon>
        <taxon>Florenciellales</taxon>
        <taxon>Florenciella</taxon>
    </lineage>
</organism>
<name>A0A7S2BXF4_9STRA</name>
<dbReference type="AlphaFoldDB" id="A0A7S2BXF4"/>
<gene>
    <name evidence="1" type="ORF">FPAR1323_LOCUS7092</name>
</gene>
<accession>A0A7S2BXF4</accession>
<protein>
    <submittedName>
        <fullName evidence="1">Uncharacterized protein</fullName>
    </submittedName>
</protein>
<reference evidence="1" key="1">
    <citation type="submission" date="2021-01" db="EMBL/GenBank/DDBJ databases">
        <authorList>
            <person name="Corre E."/>
            <person name="Pelletier E."/>
            <person name="Niang G."/>
            <person name="Scheremetjew M."/>
            <person name="Finn R."/>
            <person name="Kale V."/>
            <person name="Holt S."/>
            <person name="Cochrane G."/>
            <person name="Meng A."/>
            <person name="Brown T."/>
            <person name="Cohen L."/>
        </authorList>
    </citation>
    <scope>NUCLEOTIDE SEQUENCE</scope>
    <source>
        <strain evidence="1">RCC1693</strain>
    </source>
</reference>